<sequence length="50" mass="5750">MTNLPRVLQENLKKQASINCVVSVNFPQIWGLSRPREERSTLDQVLGVRQ</sequence>
<reference evidence="2" key="1">
    <citation type="submission" date="2021-01" db="EMBL/GenBank/DDBJ databases">
        <title>Caligus Genome Assembly.</title>
        <authorList>
            <person name="Gallardo-Escarate C."/>
        </authorList>
    </citation>
    <scope>NUCLEOTIDE SEQUENCE [LARGE SCALE GENOMIC DNA]</scope>
</reference>
<name>A0A7T8QWZ8_CALRO</name>
<organism evidence="1 2">
    <name type="scientific">Caligus rogercresseyi</name>
    <name type="common">Sea louse</name>
    <dbReference type="NCBI Taxonomy" id="217165"/>
    <lineage>
        <taxon>Eukaryota</taxon>
        <taxon>Metazoa</taxon>
        <taxon>Ecdysozoa</taxon>
        <taxon>Arthropoda</taxon>
        <taxon>Crustacea</taxon>
        <taxon>Multicrustacea</taxon>
        <taxon>Hexanauplia</taxon>
        <taxon>Copepoda</taxon>
        <taxon>Siphonostomatoida</taxon>
        <taxon>Caligidae</taxon>
        <taxon>Caligus</taxon>
    </lineage>
</organism>
<accession>A0A7T8QWZ8</accession>
<evidence type="ECO:0000313" key="1">
    <source>
        <dbReference type="EMBL" id="QQP58101.1"/>
    </source>
</evidence>
<protein>
    <submittedName>
        <fullName evidence="1">Uncharacterized protein</fullName>
    </submittedName>
</protein>
<dbReference type="Proteomes" id="UP000595437">
    <property type="component" value="Chromosome 2"/>
</dbReference>
<proteinExistence type="predicted"/>
<evidence type="ECO:0000313" key="2">
    <source>
        <dbReference type="Proteomes" id="UP000595437"/>
    </source>
</evidence>
<keyword evidence="2" id="KW-1185">Reference proteome</keyword>
<dbReference type="EMBL" id="CP045891">
    <property type="protein sequence ID" value="QQP58101.1"/>
    <property type="molecule type" value="Genomic_DNA"/>
</dbReference>
<gene>
    <name evidence="1" type="ORF">FKW44_003314</name>
</gene>
<dbReference type="AlphaFoldDB" id="A0A7T8QWZ8"/>